<dbReference type="GO" id="GO:0034501">
    <property type="term" value="P:protein localization to kinetochore"/>
    <property type="evidence" value="ECO:0007669"/>
    <property type="project" value="InterPro"/>
</dbReference>
<dbReference type="OrthoDB" id="18959at2759"/>
<protein>
    <submittedName>
        <fullName evidence="2">Uncharacterized protein</fullName>
    </submittedName>
</protein>
<accession>A0A1X2HKU5</accession>
<gene>
    <name evidence="2" type="ORF">BCR43DRAFT_484512</name>
</gene>
<evidence type="ECO:0000313" key="2">
    <source>
        <dbReference type="EMBL" id="ORY99906.1"/>
    </source>
</evidence>
<reference evidence="2 3" key="1">
    <citation type="submission" date="2016-07" db="EMBL/GenBank/DDBJ databases">
        <title>Pervasive Adenine N6-methylation of Active Genes in Fungi.</title>
        <authorList>
            <consortium name="DOE Joint Genome Institute"/>
            <person name="Mondo S.J."/>
            <person name="Dannebaum R.O."/>
            <person name="Kuo R.C."/>
            <person name="Labutti K."/>
            <person name="Haridas S."/>
            <person name="Kuo A."/>
            <person name="Salamov A."/>
            <person name="Ahrendt S.R."/>
            <person name="Lipzen A."/>
            <person name="Sullivan W."/>
            <person name="Andreopoulos W.B."/>
            <person name="Clum A."/>
            <person name="Lindquist E."/>
            <person name="Daum C."/>
            <person name="Ramamoorthy G.K."/>
            <person name="Gryganskyi A."/>
            <person name="Culley D."/>
            <person name="Magnuson J.K."/>
            <person name="James T.Y."/>
            <person name="O'Malley M.A."/>
            <person name="Stajich J.E."/>
            <person name="Spatafora J.W."/>
            <person name="Visel A."/>
            <person name="Grigoriev I.V."/>
        </authorList>
    </citation>
    <scope>NUCLEOTIDE SEQUENCE [LARGE SCALE GENOMIC DNA]</scope>
    <source>
        <strain evidence="2 3">NRRL 2496</strain>
    </source>
</reference>
<evidence type="ECO:0000313" key="3">
    <source>
        <dbReference type="Proteomes" id="UP000242180"/>
    </source>
</evidence>
<keyword evidence="3" id="KW-1185">Reference proteome</keyword>
<keyword evidence="1" id="KW-0175">Coiled coil</keyword>
<dbReference type="EMBL" id="MCGN01000002">
    <property type="protein sequence ID" value="ORY99906.1"/>
    <property type="molecule type" value="Genomic_DNA"/>
</dbReference>
<dbReference type="PANTHER" id="PTHR37329">
    <property type="entry name" value="KINETOCHORE PROTEIN SOS7"/>
    <property type="match status" value="1"/>
</dbReference>
<comment type="caution">
    <text evidence="2">The sequence shown here is derived from an EMBL/GenBank/DDBJ whole genome shotgun (WGS) entry which is preliminary data.</text>
</comment>
<dbReference type="AlphaFoldDB" id="A0A1X2HKU5"/>
<dbReference type="GO" id="GO:0051315">
    <property type="term" value="P:attachment of mitotic spindle microtubules to kinetochore"/>
    <property type="evidence" value="ECO:0007669"/>
    <property type="project" value="TreeGrafter"/>
</dbReference>
<organism evidence="2 3">
    <name type="scientific">Syncephalastrum racemosum</name>
    <name type="common">Filamentous fungus</name>
    <dbReference type="NCBI Taxonomy" id="13706"/>
    <lineage>
        <taxon>Eukaryota</taxon>
        <taxon>Fungi</taxon>
        <taxon>Fungi incertae sedis</taxon>
        <taxon>Mucoromycota</taxon>
        <taxon>Mucoromycotina</taxon>
        <taxon>Mucoromycetes</taxon>
        <taxon>Mucorales</taxon>
        <taxon>Syncephalastraceae</taxon>
        <taxon>Syncephalastrum</taxon>
    </lineage>
</organism>
<dbReference type="STRING" id="13706.A0A1X2HKU5"/>
<dbReference type="PANTHER" id="PTHR37329:SF1">
    <property type="entry name" value="KINETOCHORE PROTEIN SOS7"/>
    <property type="match status" value="1"/>
</dbReference>
<dbReference type="Proteomes" id="UP000242180">
    <property type="component" value="Unassembled WGS sequence"/>
</dbReference>
<proteinExistence type="predicted"/>
<evidence type="ECO:0000256" key="1">
    <source>
        <dbReference type="SAM" id="Coils"/>
    </source>
</evidence>
<dbReference type="GO" id="GO:0000776">
    <property type="term" value="C:kinetochore"/>
    <property type="evidence" value="ECO:0007669"/>
    <property type="project" value="InterPro"/>
</dbReference>
<feature type="coiled-coil region" evidence="1">
    <location>
        <begin position="137"/>
        <end position="263"/>
    </location>
</feature>
<dbReference type="InterPro" id="IPR037475">
    <property type="entry name" value="Sos7"/>
</dbReference>
<name>A0A1X2HKU5_SYNRA</name>
<dbReference type="InParanoid" id="A0A1X2HKU5"/>
<dbReference type="OMA" id="YIEQGTK"/>
<sequence length="341" mass="39210">MAGQGSTTVPDLFETYLRDLRTLDLSLDAILKEYDSKTARNTDSLHLGQHPIELNATIDAYKAHVDRRKANFIRQECKEKFLQATLSSDQLQVPDKEQLQEKKSAGQIVESELNLLEIDNENLKDAISRSHVIPERYQTLMKKADKAVELLNQIRRDERELDRINELVRDDEPASLEEWEAENERLMEEDAEVNMEIDDTKESTANLSKELARLKRDLAIREEERRLAESKAKGALEKSSSMKEAMEKMLARYNSMKEDYENLLGVESLEMPTPTLIRVRFATPKHEELEIHLDESTKQVYEATLSNSDIDIEDLVVLSEKWPAVEAPQIIFQGVLSRIKA</sequence>